<evidence type="ECO:0000313" key="2">
    <source>
        <dbReference type="Proteomes" id="UP000015103"/>
    </source>
</evidence>
<dbReference type="Proteomes" id="UP000015103">
    <property type="component" value="Unassembled WGS sequence"/>
</dbReference>
<dbReference type="EMBL" id="ACPB03009645">
    <property type="status" value="NOT_ANNOTATED_CDS"/>
    <property type="molecule type" value="Genomic_DNA"/>
</dbReference>
<dbReference type="HOGENOM" id="CLU_1877968_0_0_1"/>
<reference evidence="1" key="1">
    <citation type="submission" date="2015-05" db="UniProtKB">
        <authorList>
            <consortium name="EnsemblMetazoa"/>
        </authorList>
    </citation>
    <scope>IDENTIFICATION</scope>
</reference>
<accession>T1I0C7</accession>
<evidence type="ECO:0000313" key="1">
    <source>
        <dbReference type="EnsemblMetazoa" id="RPRC009747-PA"/>
    </source>
</evidence>
<organism evidence="1 2">
    <name type="scientific">Rhodnius prolixus</name>
    <name type="common">Triatomid bug</name>
    <dbReference type="NCBI Taxonomy" id="13249"/>
    <lineage>
        <taxon>Eukaryota</taxon>
        <taxon>Metazoa</taxon>
        <taxon>Ecdysozoa</taxon>
        <taxon>Arthropoda</taxon>
        <taxon>Hexapoda</taxon>
        <taxon>Insecta</taxon>
        <taxon>Pterygota</taxon>
        <taxon>Neoptera</taxon>
        <taxon>Paraneoptera</taxon>
        <taxon>Hemiptera</taxon>
        <taxon>Heteroptera</taxon>
        <taxon>Panheteroptera</taxon>
        <taxon>Cimicomorpha</taxon>
        <taxon>Reduviidae</taxon>
        <taxon>Triatominae</taxon>
        <taxon>Rhodnius</taxon>
    </lineage>
</organism>
<keyword evidence="2" id="KW-1185">Reference proteome</keyword>
<dbReference type="VEuPathDB" id="VectorBase:RPRC009747"/>
<protein>
    <submittedName>
        <fullName evidence="1">Uncharacterized protein</fullName>
    </submittedName>
</protein>
<sequence>MMSEVRGVLICLYLTQKSLFTRKALIQTLNTKLALGMISIVKPSEYYQEVGRRFVGDGITFIKLYTKSRCSNIVSSTPVKRTDSSIFLAEPLFYMDLPPIPRSKCIKMLDFDSSEVEDFDQFTTCLPLNDLEDDWI</sequence>
<dbReference type="AlphaFoldDB" id="T1I0C7"/>
<dbReference type="InParanoid" id="T1I0C7"/>
<proteinExistence type="predicted"/>
<name>T1I0C7_RHOPR</name>
<dbReference type="EnsemblMetazoa" id="RPRC009747-RA">
    <property type="protein sequence ID" value="RPRC009747-PA"/>
    <property type="gene ID" value="RPRC009747"/>
</dbReference>